<dbReference type="InterPro" id="IPR036249">
    <property type="entry name" value="Thioredoxin-like_sf"/>
</dbReference>
<evidence type="ECO:0000256" key="1">
    <source>
        <dbReference type="SAM" id="MobiDB-lite"/>
    </source>
</evidence>
<sequence length="857" mass="95163">MEDAGDAGASPRRASSSSSSGGGGLPVKRLSRVSNSSGSSPRREASPEDDRLQKPRTGAAKIEASPRRDRGSEKTSTSPSPTRQGRTDSQGKSRTPSPKKQASPRAERQTPSGTPLSSARGDEIRRANTQPLTTEEKQKARSVSPPPVYVRTGSPLAATKCSTERQKIGRARALAAGVKKQTVEQAKSQITGSFLLEQSQASKELSAKQRKEWMAAVKRTQDSSAKFVAQKRLAANNPSSVSSEAYERAQLIRRAQDDNWLDHLRAEDNVEVRSKTPPKAREKPPMPKSIASAIGPAGDKVVGEFKQMLLEKGGNFVRAWRYLLDPDCRGQLTLPQLAQRCRELGMLPSARATWLAGMATASIAFCGTPPWRTRMLTSHQRQAKSATDWAADWLQQELSKSPVLLISQTAGSSLQEAKESLQRACVRFDELELDRLASSISTAVAEQLESYNRTSGLPFLFVGGTLLPENFTAESTRWLQQACYNAGAQFMEPLEGTNMTWTIRKDARWLPPKNVGGRRWYQDDAGMAKYEDEHADPARNLYNEIMSAPGGGSALRTRISNPGQKLLRQDAKLDEPDKYGVKKSFPSWGRVDLLLRNVDGVTDYLRSRDVDRVRKIKDGQLDERERDGLPQDVLMWVYGLGRRRLMEELDQRQCHHKVISCIDVQGLREALLEELQNEQTYSPIRQGVTPGVIQSLSAEQLQTEMAADTVAPLLVSFVEARSPRYLRFREQLAAAARHLLRTIRVVVVDVTENPDVVGDFGITRFPTLIWTQGRTSVEMARELGVLPASSIVDRTRTLFQVKELPKPEKEAAALLAKSGPVSRKFRKPNFERTHPDKHAAVRSINGHSKGFWRHGRR</sequence>
<feature type="compositionally biased region" description="Low complexity" evidence="1">
    <location>
        <begin position="1"/>
        <end position="19"/>
    </location>
</feature>
<evidence type="ECO:0000313" key="4">
    <source>
        <dbReference type="Proteomes" id="UP001152797"/>
    </source>
</evidence>
<dbReference type="EMBL" id="CAMXCT010006519">
    <property type="protein sequence ID" value="CAI4015194.1"/>
    <property type="molecule type" value="Genomic_DNA"/>
</dbReference>
<dbReference type="EMBL" id="CAMXCT020006519">
    <property type="protein sequence ID" value="CAL1168569.1"/>
    <property type="molecule type" value="Genomic_DNA"/>
</dbReference>
<accession>A0A9P1GL91</accession>
<dbReference type="Gene3D" id="3.40.30.10">
    <property type="entry name" value="Glutaredoxin"/>
    <property type="match status" value="2"/>
</dbReference>
<feature type="compositionally biased region" description="Basic and acidic residues" evidence="1">
    <location>
        <begin position="41"/>
        <end position="53"/>
    </location>
</feature>
<comment type="caution">
    <text evidence="2">The sequence shown here is derived from an EMBL/GenBank/DDBJ whole genome shotgun (WGS) entry which is preliminary data.</text>
</comment>
<evidence type="ECO:0000313" key="2">
    <source>
        <dbReference type="EMBL" id="CAI4015194.1"/>
    </source>
</evidence>
<dbReference type="OrthoDB" id="437769at2759"/>
<dbReference type="CDD" id="cd02961">
    <property type="entry name" value="PDI_a_family"/>
    <property type="match status" value="1"/>
</dbReference>
<feature type="region of interest" description="Disordered" evidence="1">
    <location>
        <begin position="271"/>
        <end position="294"/>
    </location>
</feature>
<feature type="compositionally biased region" description="Basic and acidic residues" evidence="1">
    <location>
        <begin position="271"/>
        <end position="285"/>
    </location>
</feature>
<gene>
    <name evidence="2" type="ORF">C1SCF055_LOCUS40039</name>
</gene>
<dbReference type="AlphaFoldDB" id="A0A9P1GL91"/>
<name>A0A9P1GL91_9DINO</name>
<feature type="compositionally biased region" description="Polar residues" evidence="1">
    <location>
        <begin position="74"/>
        <end position="84"/>
    </location>
</feature>
<dbReference type="Proteomes" id="UP001152797">
    <property type="component" value="Unassembled WGS sequence"/>
</dbReference>
<organism evidence="2">
    <name type="scientific">Cladocopium goreaui</name>
    <dbReference type="NCBI Taxonomy" id="2562237"/>
    <lineage>
        <taxon>Eukaryota</taxon>
        <taxon>Sar</taxon>
        <taxon>Alveolata</taxon>
        <taxon>Dinophyceae</taxon>
        <taxon>Suessiales</taxon>
        <taxon>Symbiodiniaceae</taxon>
        <taxon>Cladocopium</taxon>
    </lineage>
</organism>
<feature type="compositionally biased region" description="Basic and acidic residues" evidence="1">
    <location>
        <begin position="64"/>
        <end position="73"/>
    </location>
</feature>
<keyword evidence="4" id="KW-1185">Reference proteome</keyword>
<protein>
    <submittedName>
        <fullName evidence="2">Uncharacterized protein</fullName>
    </submittedName>
</protein>
<reference evidence="2" key="1">
    <citation type="submission" date="2022-10" db="EMBL/GenBank/DDBJ databases">
        <authorList>
            <person name="Chen Y."/>
            <person name="Dougan E. K."/>
            <person name="Chan C."/>
            <person name="Rhodes N."/>
            <person name="Thang M."/>
        </authorList>
    </citation>
    <scope>NUCLEOTIDE SEQUENCE</scope>
</reference>
<evidence type="ECO:0000313" key="3">
    <source>
        <dbReference type="EMBL" id="CAL1168569.1"/>
    </source>
</evidence>
<dbReference type="EMBL" id="CAMXCT030006519">
    <property type="protein sequence ID" value="CAL4802506.1"/>
    <property type="molecule type" value="Genomic_DNA"/>
</dbReference>
<proteinExistence type="predicted"/>
<feature type="region of interest" description="Disordered" evidence="1">
    <location>
        <begin position="1"/>
        <end position="155"/>
    </location>
</feature>
<dbReference type="SUPFAM" id="SSF52833">
    <property type="entry name" value="Thioredoxin-like"/>
    <property type="match status" value="1"/>
</dbReference>
<reference evidence="3" key="2">
    <citation type="submission" date="2024-04" db="EMBL/GenBank/DDBJ databases">
        <authorList>
            <person name="Chen Y."/>
            <person name="Shah S."/>
            <person name="Dougan E. K."/>
            <person name="Thang M."/>
            <person name="Chan C."/>
        </authorList>
    </citation>
    <scope>NUCLEOTIDE SEQUENCE [LARGE SCALE GENOMIC DNA]</scope>
</reference>